<protein>
    <recommendedName>
        <fullName evidence="2">Retrotransposon gag domain-containing protein</fullName>
    </recommendedName>
</protein>
<feature type="domain" description="Retrotransposon gag" evidence="2">
    <location>
        <begin position="134"/>
        <end position="227"/>
    </location>
</feature>
<organism evidence="3 4">
    <name type="scientific">Peronospora matthiolae</name>
    <dbReference type="NCBI Taxonomy" id="2874970"/>
    <lineage>
        <taxon>Eukaryota</taxon>
        <taxon>Sar</taxon>
        <taxon>Stramenopiles</taxon>
        <taxon>Oomycota</taxon>
        <taxon>Peronosporomycetes</taxon>
        <taxon>Peronosporales</taxon>
        <taxon>Peronosporaceae</taxon>
        <taxon>Peronospora</taxon>
    </lineage>
</organism>
<evidence type="ECO:0000313" key="3">
    <source>
        <dbReference type="EMBL" id="CAK7935360.1"/>
    </source>
</evidence>
<dbReference type="InterPro" id="IPR005162">
    <property type="entry name" value="Retrotrans_gag_dom"/>
</dbReference>
<accession>A0AAV1ULJ8</accession>
<feature type="region of interest" description="Disordered" evidence="1">
    <location>
        <begin position="260"/>
        <end position="281"/>
    </location>
</feature>
<gene>
    <name evidence="3" type="ORF">PM001_LOCUS20510</name>
</gene>
<dbReference type="Pfam" id="PF03732">
    <property type="entry name" value="Retrotrans_gag"/>
    <property type="match status" value="1"/>
</dbReference>
<sequence>MLDVEDDSFHVTREGYFHLSDSEWKVVGRMSVLLGEPAIGGMLESPSREQQHATINKFLQDKLAVERQKIALLQEQGSHQSIGGTKHTRRAETLKIDISRYEGTSKDFLSRRFVVLDDAIRARHIGGNEMQVTFALSNLTGQAKTWALGLKLQDPNLFESLGIMKSRLKKTSEPPQAEFRSRSALLRLKQGMRGVHAYAQHLRYLANSVTESPVDEHTLINAFIYGLVDGPVKTCMFQEDFLKLERAIAFEEQEDFRLGQSQANSSNYRPTKRQEKEVPKQWTSVTSRARALAL</sequence>
<evidence type="ECO:0000313" key="4">
    <source>
        <dbReference type="Proteomes" id="UP001162060"/>
    </source>
</evidence>
<feature type="compositionally biased region" description="Polar residues" evidence="1">
    <location>
        <begin position="260"/>
        <end position="269"/>
    </location>
</feature>
<name>A0AAV1ULJ8_9STRA</name>
<reference evidence="3" key="1">
    <citation type="submission" date="2024-01" db="EMBL/GenBank/DDBJ databases">
        <authorList>
            <person name="Webb A."/>
        </authorList>
    </citation>
    <scope>NUCLEOTIDE SEQUENCE</scope>
    <source>
        <strain evidence="3">Pm1</strain>
    </source>
</reference>
<proteinExistence type="predicted"/>
<comment type="caution">
    <text evidence="3">The sequence shown here is derived from an EMBL/GenBank/DDBJ whole genome shotgun (WGS) entry which is preliminary data.</text>
</comment>
<dbReference type="EMBL" id="CAKLBY020000221">
    <property type="protein sequence ID" value="CAK7935360.1"/>
    <property type="molecule type" value="Genomic_DNA"/>
</dbReference>
<dbReference type="AlphaFoldDB" id="A0AAV1ULJ8"/>
<evidence type="ECO:0000259" key="2">
    <source>
        <dbReference type="Pfam" id="PF03732"/>
    </source>
</evidence>
<dbReference type="Proteomes" id="UP001162060">
    <property type="component" value="Unassembled WGS sequence"/>
</dbReference>
<evidence type="ECO:0000256" key="1">
    <source>
        <dbReference type="SAM" id="MobiDB-lite"/>
    </source>
</evidence>